<evidence type="ECO:0000313" key="3">
    <source>
        <dbReference type="Proteomes" id="UP000716291"/>
    </source>
</evidence>
<evidence type="ECO:0000256" key="1">
    <source>
        <dbReference type="SAM" id="MobiDB-lite"/>
    </source>
</evidence>
<feature type="compositionally biased region" description="Polar residues" evidence="1">
    <location>
        <begin position="97"/>
        <end position="111"/>
    </location>
</feature>
<keyword evidence="3" id="KW-1185">Reference proteome</keyword>
<dbReference type="Proteomes" id="UP000716291">
    <property type="component" value="Unassembled WGS sequence"/>
</dbReference>
<organism evidence="2 3">
    <name type="scientific">Rhizopus oryzae</name>
    <name type="common">Mucormycosis agent</name>
    <name type="synonym">Rhizopus arrhizus var. delemar</name>
    <dbReference type="NCBI Taxonomy" id="64495"/>
    <lineage>
        <taxon>Eukaryota</taxon>
        <taxon>Fungi</taxon>
        <taxon>Fungi incertae sedis</taxon>
        <taxon>Mucoromycota</taxon>
        <taxon>Mucoromycotina</taxon>
        <taxon>Mucoromycetes</taxon>
        <taxon>Mucorales</taxon>
        <taxon>Mucorineae</taxon>
        <taxon>Rhizopodaceae</taxon>
        <taxon>Rhizopus</taxon>
    </lineage>
</organism>
<protein>
    <submittedName>
        <fullName evidence="2">Uncharacterized protein</fullName>
    </submittedName>
</protein>
<feature type="region of interest" description="Disordered" evidence="1">
    <location>
        <begin position="84"/>
        <end position="111"/>
    </location>
</feature>
<evidence type="ECO:0000313" key="2">
    <source>
        <dbReference type="EMBL" id="KAG1275844.1"/>
    </source>
</evidence>
<name>A0A9P6WSQ7_RHIOR</name>
<reference evidence="2" key="1">
    <citation type="journal article" date="2020" name="Microb. Genom.">
        <title>Genetic diversity of clinical and environmental Mucorales isolates obtained from an investigation of mucormycosis cases among solid organ transplant recipients.</title>
        <authorList>
            <person name="Nguyen M.H."/>
            <person name="Kaul D."/>
            <person name="Muto C."/>
            <person name="Cheng S.J."/>
            <person name="Richter R.A."/>
            <person name="Bruno V.M."/>
            <person name="Liu G."/>
            <person name="Beyhan S."/>
            <person name="Sundermann A.J."/>
            <person name="Mounaud S."/>
            <person name="Pasculle A.W."/>
            <person name="Nierman W.C."/>
            <person name="Driscoll E."/>
            <person name="Cumbie R."/>
            <person name="Clancy C.J."/>
            <person name="Dupont C.L."/>
        </authorList>
    </citation>
    <scope>NUCLEOTIDE SEQUENCE</scope>
    <source>
        <strain evidence="2">GL11</strain>
    </source>
</reference>
<proteinExistence type="predicted"/>
<dbReference type="EMBL" id="JAANQT010009906">
    <property type="protein sequence ID" value="KAG1275844.1"/>
    <property type="molecule type" value="Genomic_DNA"/>
</dbReference>
<dbReference type="AlphaFoldDB" id="A0A9P6WSQ7"/>
<comment type="caution">
    <text evidence="2">The sequence shown here is derived from an EMBL/GenBank/DDBJ whole genome shotgun (WGS) entry which is preliminary data.</text>
</comment>
<gene>
    <name evidence="2" type="ORF">G6F64_014845</name>
</gene>
<accession>A0A9P6WSQ7</accession>
<sequence>MANCADRDAPRVTRCAGSEAENIQNSKAVTRSATAYTCGTMTQAPPAAAISAGATNLVMADPELPAPNTPIARPCLLRGNQRATYGVPTENEPPVRPTNSASTRNCQYSVA</sequence>